<dbReference type="PANTHER" id="PTHR47466:SF1">
    <property type="entry name" value="METALLOPROTEASE MEP1 (AFU_ORTHOLOGUE AFUA_1G07730)-RELATED"/>
    <property type="match status" value="1"/>
</dbReference>
<evidence type="ECO:0000256" key="2">
    <source>
        <dbReference type="ARBA" id="ARBA00022670"/>
    </source>
</evidence>
<keyword evidence="11" id="KW-1185">Reference proteome</keyword>
<organism evidence="10 11">
    <name type="scientific">Tenacibaculum polynesiense</name>
    <dbReference type="NCBI Taxonomy" id="3137857"/>
    <lineage>
        <taxon>Bacteria</taxon>
        <taxon>Pseudomonadati</taxon>
        <taxon>Bacteroidota</taxon>
        <taxon>Flavobacteriia</taxon>
        <taxon>Flavobacteriales</taxon>
        <taxon>Flavobacteriaceae</taxon>
        <taxon>Tenacibaculum</taxon>
    </lineage>
</organism>
<dbReference type="EMBL" id="CAXJIO010000012">
    <property type="protein sequence ID" value="CAL2103134.1"/>
    <property type="molecule type" value="Genomic_DNA"/>
</dbReference>
<evidence type="ECO:0000259" key="9">
    <source>
        <dbReference type="Pfam" id="PF05572"/>
    </source>
</evidence>
<dbReference type="PANTHER" id="PTHR47466">
    <property type="match status" value="1"/>
</dbReference>
<keyword evidence="4" id="KW-0732">Signal</keyword>
<evidence type="ECO:0000256" key="4">
    <source>
        <dbReference type="ARBA" id="ARBA00022729"/>
    </source>
</evidence>
<reference evidence="10 11" key="1">
    <citation type="submission" date="2024-05" db="EMBL/GenBank/DDBJ databases">
        <authorList>
            <person name="Duchaud E."/>
        </authorList>
    </citation>
    <scope>NUCLEOTIDE SEQUENCE [LARGE SCALE GENOMIC DNA]</scope>
    <source>
        <strain evidence="10">Ena-SAMPLE-TAB-13-05-2024-13:56:06:370-140308</strain>
    </source>
</reference>
<evidence type="ECO:0000313" key="11">
    <source>
        <dbReference type="Proteomes" id="UP001497527"/>
    </source>
</evidence>
<dbReference type="SUPFAM" id="SSF55486">
    <property type="entry name" value="Metalloproteases ('zincins'), catalytic domain"/>
    <property type="match status" value="1"/>
</dbReference>
<dbReference type="InterPro" id="IPR024079">
    <property type="entry name" value="MetalloPept_cat_dom_sf"/>
</dbReference>
<evidence type="ECO:0000256" key="6">
    <source>
        <dbReference type="ARBA" id="ARBA00022833"/>
    </source>
</evidence>
<accession>A0ABM9PC97</accession>
<dbReference type="Pfam" id="PF05572">
    <property type="entry name" value="Peptidase_M43"/>
    <property type="match status" value="1"/>
</dbReference>
<dbReference type="RefSeq" id="WP_348717137.1">
    <property type="nucleotide sequence ID" value="NZ_CAXJIO010000012.1"/>
</dbReference>
<dbReference type="Gene3D" id="3.40.390.10">
    <property type="entry name" value="Collagenase (Catalytic Domain)"/>
    <property type="match status" value="1"/>
</dbReference>
<comment type="similarity">
    <text evidence="1">Belongs to the peptidase M43B family.</text>
</comment>
<keyword evidence="8" id="KW-1015">Disulfide bond</keyword>
<keyword evidence="2" id="KW-0645">Protease</keyword>
<evidence type="ECO:0000256" key="7">
    <source>
        <dbReference type="ARBA" id="ARBA00023049"/>
    </source>
</evidence>
<proteinExistence type="inferred from homology"/>
<name>A0ABM9PC97_9FLAO</name>
<keyword evidence="7" id="KW-0482">Metalloprotease</keyword>
<evidence type="ECO:0000256" key="8">
    <source>
        <dbReference type="ARBA" id="ARBA00023157"/>
    </source>
</evidence>
<evidence type="ECO:0000256" key="3">
    <source>
        <dbReference type="ARBA" id="ARBA00022723"/>
    </source>
</evidence>
<gene>
    <name evidence="10" type="ORF">T190423A01A_30248</name>
</gene>
<evidence type="ECO:0000256" key="5">
    <source>
        <dbReference type="ARBA" id="ARBA00022801"/>
    </source>
</evidence>
<feature type="domain" description="Peptidase M43 pregnancy-associated plasma-A" evidence="9">
    <location>
        <begin position="201"/>
        <end position="304"/>
    </location>
</feature>
<evidence type="ECO:0000313" key="10">
    <source>
        <dbReference type="EMBL" id="CAL2103134.1"/>
    </source>
</evidence>
<sequence length="469" mass="52946">MKKITKLAALFFSLITHVTISQTNLNNLVTGQKIDLSEVESYLEEHNVVPLQCIRNSQNDLSIDSYNARDSSFRNTDNIVVNIYFHVLEEGENKTEHKVSEEHILDAVAILNNAFNQHRIYFKLQGFNYLYNDNFLKVYLGGTSTFQHLITYSKEKKVFEENSLNVFIVKELATHPSDEQKISGAATRVGITTIMDDDYLLTSSLVHEIGHNFSLQHTHYKWNSSICETVQRNDGVEDTPASVPFTADEVSSDCSTYSGKSGNSKCGMGLTKVPANNFMSSATLPCRSLENAYFTEGQVQRMRLLLGTSKVLKSTLNTIESLYYPYKGSYEPDFLGVSISNKASEVVFQKGFDYQFVPCSNSQVNNRQSFYSKYETPNKHPFYTAVKIMQLSTSEKKNCNIPTKGDYTKGVIAKFRNSFSEGYMIKTLNSEEINEEGVIKHLSKGLNIIKLQNSNGKITRKKVYKGLGI</sequence>
<keyword evidence="5" id="KW-0378">Hydrolase</keyword>
<protein>
    <recommendedName>
        <fullName evidence="9">Peptidase M43 pregnancy-associated plasma-A domain-containing protein</fullName>
    </recommendedName>
</protein>
<keyword evidence="6" id="KW-0862">Zinc</keyword>
<keyword evidence="3" id="KW-0479">Metal-binding</keyword>
<comment type="caution">
    <text evidence="10">The sequence shown here is derived from an EMBL/GenBank/DDBJ whole genome shotgun (WGS) entry which is preliminary data.</text>
</comment>
<dbReference type="InterPro" id="IPR008754">
    <property type="entry name" value="Peptidase_M43"/>
</dbReference>
<dbReference type="Proteomes" id="UP001497527">
    <property type="component" value="Unassembled WGS sequence"/>
</dbReference>
<evidence type="ECO:0000256" key="1">
    <source>
        <dbReference type="ARBA" id="ARBA00008721"/>
    </source>
</evidence>